<gene>
    <name evidence="2" type="ORF">ACHAW5_003274</name>
</gene>
<dbReference type="PANTHER" id="PTHR12994">
    <property type="entry name" value="SECERNIN"/>
    <property type="match status" value="1"/>
</dbReference>
<name>A0ABD3NQG4_9STRA</name>
<evidence type="ECO:0000313" key="2">
    <source>
        <dbReference type="EMBL" id="KAL3777994.1"/>
    </source>
</evidence>
<dbReference type="EMBL" id="JALLAZ020001250">
    <property type="protein sequence ID" value="KAL3777994.1"/>
    <property type="molecule type" value="Genomic_DNA"/>
</dbReference>
<dbReference type="Gene3D" id="3.60.60.10">
    <property type="entry name" value="Penicillin V Acylase, Chain A"/>
    <property type="match status" value="1"/>
</dbReference>
<keyword evidence="3" id="KW-1185">Reference proteome</keyword>
<evidence type="ECO:0000313" key="3">
    <source>
        <dbReference type="Proteomes" id="UP001530315"/>
    </source>
</evidence>
<organism evidence="2 3">
    <name type="scientific">Stephanodiscus triporus</name>
    <dbReference type="NCBI Taxonomy" id="2934178"/>
    <lineage>
        <taxon>Eukaryota</taxon>
        <taxon>Sar</taxon>
        <taxon>Stramenopiles</taxon>
        <taxon>Ochrophyta</taxon>
        <taxon>Bacillariophyta</taxon>
        <taxon>Coscinodiscophyceae</taxon>
        <taxon>Thalassiosirophycidae</taxon>
        <taxon>Stephanodiscales</taxon>
        <taxon>Stephanodiscaceae</taxon>
        <taxon>Stephanodiscus</taxon>
    </lineage>
</organism>
<proteinExistence type="inferred from homology"/>
<dbReference type="Pfam" id="PF03577">
    <property type="entry name" value="Peptidase_C69"/>
    <property type="match status" value="1"/>
</dbReference>
<reference evidence="2 3" key="1">
    <citation type="submission" date="2024-10" db="EMBL/GenBank/DDBJ databases">
        <title>Updated reference genomes for cyclostephanoid diatoms.</title>
        <authorList>
            <person name="Roberts W.R."/>
            <person name="Alverson A.J."/>
        </authorList>
    </citation>
    <scope>NUCLEOTIDE SEQUENCE [LARGE SCALE GENOMIC DNA]</scope>
    <source>
        <strain evidence="2 3">AJA276-08</strain>
    </source>
</reference>
<evidence type="ECO:0000256" key="1">
    <source>
        <dbReference type="ARBA" id="ARBA00005705"/>
    </source>
</evidence>
<protein>
    <recommendedName>
        <fullName evidence="4">Dipeptidase</fullName>
    </recommendedName>
</protein>
<evidence type="ECO:0008006" key="4">
    <source>
        <dbReference type="Google" id="ProtNLM"/>
    </source>
</evidence>
<dbReference type="Proteomes" id="UP001530315">
    <property type="component" value="Unassembled WGS sequence"/>
</dbReference>
<comment type="caution">
    <text evidence="2">The sequence shown here is derived from an EMBL/GenBank/DDBJ whole genome shotgun (WGS) entry which is preliminary data.</text>
</comment>
<dbReference type="InterPro" id="IPR005322">
    <property type="entry name" value="Peptidase_C69"/>
</dbReference>
<accession>A0ABD3NQG4</accession>
<dbReference type="PANTHER" id="PTHR12994:SF17">
    <property type="entry name" value="LD30995P"/>
    <property type="match status" value="1"/>
</dbReference>
<comment type="similarity">
    <text evidence="1">Belongs to the peptidase C69 family. Secernin subfamily.</text>
</comment>
<dbReference type="AlphaFoldDB" id="A0ABD3NQG4"/>
<sequence length="436" mass="47999">MRVPPPQSCDTFVYVQAPLLDGAGTGTGTLFGKNSDRPSEERHEVVRIPRLRHKEHEVVQCTYIGIPQAPETLECILSRPSWLWGCEMGANEAGVVGGNEAIDTLLSGELLSPQDGMPIKSLLGMDILRLALERGTSAKHAVDVCIHLLETYGQGGPCCDDEGNDWTYENSFLFADANEAYVLETAGQRHWAWKIIGTGCMCNISNGASIRSNWGAVSKDIKSICQARGWWDGSSRFDWKRTVCTKGSVKELESCGGREAAGIAHLSAIKAKSDNMQSPQPPRWWIEQMANVLRDESSGICFRDRYGFCSTGSQISWLPSMADQGDRCRGKEASHFFTGASDPLCGTPYKLFMFSDPISNCGKGEDAHDHDTRQLWDMWRTRALSRAAMTMPLSEALTTIEEEGLSTLGCNGTACSRSTFEQMVQREMKLLANGCE</sequence>